<proteinExistence type="predicted"/>
<reference evidence="1 2" key="1">
    <citation type="submission" date="2016-10" db="EMBL/GenBank/DDBJ databases">
        <authorList>
            <person name="Varghese N."/>
            <person name="Submissions S."/>
        </authorList>
    </citation>
    <scope>NUCLEOTIDE SEQUENCE [LARGE SCALE GENOMIC DNA]</scope>
    <source>
        <strain evidence="1 2">DSM 1361</strain>
    </source>
</reference>
<organism evidence="1 2">
    <name type="scientific">Ruminobacter amylophilus</name>
    <dbReference type="NCBI Taxonomy" id="867"/>
    <lineage>
        <taxon>Bacteria</taxon>
        <taxon>Pseudomonadati</taxon>
        <taxon>Pseudomonadota</taxon>
        <taxon>Gammaproteobacteria</taxon>
        <taxon>Aeromonadales</taxon>
        <taxon>Succinivibrionaceae</taxon>
        <taxon>Ruminobacter</taxon>
    </lineage>
</organism>
<accession>A0A662ZJX0</accession>
<keyword evidence="2" id="KW-1185">Reference proteome</keyword>
<name>A0A662ZJX0_9GAMM</name>
<dbReference type="AlphaFoldDB" id="A0A662ZJX0"/>
<sequence>MLAFYLYPFEPNQKAREYTEDDLKDPKIVQAESGQVFLE</sequence>
<dbReference type="EMBL" id="FOXF01000042">
    <property type="protein sequence ID" value="SFP60694.1"/>
    <property type="molecule type" value="Genomic_DNA"/>
</dbReference>
<gene>
    <name evidence="1" type="ORF">SAMN02910344_01853</name>
</gene>
<protein>
    <submittedName>
        <fullName evidence="1">Uncharacterized protein</fullName>
    </submittedName>
</protein>
<evidence type="ECO:0000313" key="2">
    <source>
        <dbReference type="Proteomes" id="UP000243745"/>
    </source>
</evidence>
<dbReference type="Proteomes" id="UP000243745">
    <property type="component" value="Unassembled WGS sequence"/>
</dbReference>
<evidence type="ECO:0000313" key="1">
    <source>
        <dbReference type="EMBL" id="SFP60694.1"/>
    </source>
</evidence>